<name>W4K555_HETIT</name>
<dbReference type="RefSeq" id="XP_009548690.1">
    <property type="nucleotide sequence ID" value="XM_009550395.1"/>
</dbReference>
<feature type="domain" description="CHAT" evidence="1">
    <location>
        <begin position="1177"/>
        <end position="1458"/>
    </location>
</feature>
<dbReference type="SUPFAM" id="SSF48452">
    <property type="entry name" value="TPR-like"/>
    <property type="match status" value="2"/>
</dbReference>
<dbReference type="InParanoid" id="W4K555"/>
<dbReference type="KEGG" id="hir:HETIRDRAFT_477720"/>
<evidence type="ECO:0000313" key="3">
    <source>
        <dbReference type="Proteomes" id="UP000030671"/>
    </source>
</evidence>
<dbReference type="GeneID" id="20677776"/>
<dbReference type="eggNOG" id="KOG4626">
    <property type="taxonomic scope" value="Eukaryota"/>
</dbReference>
<dbReference type="EMBL" id="KI925460">
    <property type="protein sequence ID" value="ETW80176.1"/>
    <property type="molecule type" value="Genomic_DNA"/>
</dbReference>
<dbReference type="InterPro" id="IPR011990">
    <property type="entry name" value="TPR-like_helical_dom_sf"/>
</dbReference>
<dbReference type="Gene3D" id="1.25.40.10">
    <property type="entry name" value="Tetratricopeptide repeat domain"/>
    <property type="match status" value="4"/>
</dbReference>
<dbReference type="SUPFAM" id="SSF81901">
    <property type="entry name" value="HCP-like"/>
    <property type="match status" value="1"/>
</dbReference>
<dbReference type="PANTHER" id="PTHR19959:SF119">
    <property type="entry name" value="FUNGAL LIPASE-LIKE DOMAIN-CONTAINING PROTEIN"/>
    <property type="match status" value="1"/>
</dbReference>
<dbReference type="OrthoDB" id="9991317at2759"/>
<dbReference type="PANTHER" id="PTHR19959">
    <property type="entry name" value="KINESIN LIGHT CHAIN"/>
    <property type="match status" value="1"/>
</dbReference>
<dbReference type="HOGENOM" id="CLU_001305_0_3_1"/>
<organism evidence="2 3">
    <name type="scientific">Heterobasidion irregulare (strain TC 32-1)</name>
    <dbReference type="NCBI Taxonomy" id="747525"/>
    <lineage>
        <taxon>Eukaryota</taxon>
        <taxon>Fungi</taxon>
        <taxon>Dikarya</taxon>
        <taxon>Basidiomycota</taxon>
        <taxon>Agaricomycotina</taxon>
        <taxon>Agaricomycetes</taxon>
        <taxon>Russulales</taxon>
        <taxon>Bondarzewiaceae</taxon>
        <taxon>Heterobasidion</taxon>
        <taxon>Heterobasidion annosum species complex</taxon>
    </lineage>
</organism>
<dbReference type="Pfam" id="PF12770">
    <property type="entry name" value="CHAT"/>
    <property type="match status" value="1"/>
</dbReference>
<proteinExistence type="predicted"/>
<sequence>MFLVTGQPNLIAEAVRLRFQESRHNQDMEALYLAQQATELYQQYVSSGDITDLDCAALIFEEAVCMIAEQHPARCEILKFLASMFILRFRQTSQSMDLDRAVALLEEMMPLVSTTDEHVSAILGAVASGLLERFVDTSQRAGDLEQAISMYRKGLTLLPFPHALRSTSLNNLASAVLTRFERTGQAVDLEEAISLHRQSLMLHPAPHPHRSGSLNNLAGAVLTRFKQTGQAIDLEEAISLHRDSLMLRPSPHPDRSTSLNNLANAVWTRFEQTGQAVDLEEAISLYRESLMLRPAPHPDRSTSLNNLANAVWTRFEQTGQAVDLEEAISLHRDSLMLRPAPHPDRPSYLNNLANAVLTRFEQTGQAVDLEEAISLHRQSLILRPAPHPDRSTSLNNLAGAVLTRFEQTGQAVDLEEAISLYRDSLMLRPAPHPDRSTSLNNLAGAVLTRFEQTGQAVDLEEAISLHRQSLMLHPAPHPHRSGSLNNLAGALKTRFEQTGQAVDLEEAISLYRDSLMLHPAPHPHRSGSLNNLANAVLTRFEQTGQAIDLGEAISLYRDSLMLRPAPHPHRSASLNNLANAVWTRFEQTGQAVDLEEAISLHRDSLMLRPAPHPLRSTSLNNLANAVMTRFEQTGQAVDLEEAISLHRQDSLMLHPAPHPHRSASLNNLANAVLTRFKQTGQAIDLGEAISLYRDSLMLRPAPHPLRSTSLNNLASAVSMRFEQTGQAVDLEEAISLHRDSLMLRPAPHPLRSTSLNNLANAVMTRFEQTGQAVDLEEAISLHRDSLMLLPAPHPHRSGSLNNLASAVSMRFEQTRQAVDLDDAIFLFREALDCLPESHPARCATLYHLALSLLKKISSNDSSSNDSLNAAINLFRTAVRCETASVLDRLKAAQLWARHADKLNHASALEAYQAAIQLYPLVSMLVSSVSSRTQLLAEKLDSHLPNDAAACAIRMGHLEQAVELLEEGRAVFWSQALKLRTPLDDLRPAHPDLAQRFQDTSQALERRSLQPTPMTIQDNARGVMTMEAEAAAFRRLHEDWLARLEDIRALSGFEEFMRPKKFALLKRAASHGPVVLLNTARSSCDALIVTSAGIQHIPLSTDDRSPSDAIVLANSILRAPHALSNSFPQDLLGTLDTLHQNALKARDIALSEQDRHWNKGGKPRRTTHLSPDDIINRVLVTLWTFVVKPVVCGLKLERSESPPRVWWCPTGPFAFLPIHAAGIYDPDLGDLKNASEYMVSSYTPTLNALLVSPPTTSANPFRMLAVTQPNAPRQAPLYNAQIEMDKIEARVPASSLIKQCSSSASEVLSSLLNISIAHFACHGVQDPSDPLESALILHDGPLKISKIMEMALPNASLAFLSACQTAKGDLKLADEATHLAGTMLFSGFRGVVGTMWSMSDPDGPVIADEFYSHLFEGHQDGSHPDTTQAARALHLAVKKLRENLGDKSFLRWVPFVHFGL</sequence>
<reference evidence="2 3" key="1">
    <citation type="journal article" date="2012" name="New Phytol.">
        <title>Insight into trade-off between wood decay and parasitism from the genome of a fungal forest pathogen.</title>
        <authorList>
            <person name="Olson A."/>
            <person name="Aerts A."/>
            <person name="Asiegbu F."/>
            <person name="Belbahri L."/>
            <person name="Bouzid O."/>
            <person name="Broberg A."/>
            <person name="Canback B."/>
            <person name="Coutinho P.M."/>
            <person name="Cullen D."/>
            <person name="Dalman K."/>
            <person name="Deflorio G."/>
            <person name="van Diepen L.T."/>
            <person name="Dunand C."/>
            <person name="Duplessis S."/>
            <person name="Durling M."/>
            <person name="Gonthier P."/>
            <person name="Grimwood J."/>
            <person name="Fossdal C.G."/>
            <person name="Hansson D."/>
            <person name="Henrissat B."/>
            <person name="Hietala A."/>
            <person name="Himmelstrand K."/>
            <person name="Hoffmeister D."/>
            <person name="Hogberg N."/>
            <person name="James T.Y."/>
            <person name="Karlsson M."/>
            <person name="Kohler A."/>
            <person name="Kues U."/>
            <person name="Lee Y.H."/>
            <person name="Lin Y.C."/>
            <person name="Lind M."/>
            <person name="Lindquist E."/>
            <person name="Lombard V."/>
            <person name="Lucas S."/>
            <person name="Lunden K."/>
            <person name="Morin E."/>
            <person name="Murat C."/>
            <person name="Park J."/>
            <person name="Raffaello T."/>
            <person name="Rouze P."/>
            <person name="Salamov A."/>
            <person name="Schmutz J."/>
            <person name="Solheim H."/>
            <person name="Stahlberg J."/>
            <person name="Velez H."/>
            <person name="de Vries R.P."/>
            <person name="Wiebenga A."/>
            <person name="Woodward S."/>
            <person name="Yakovlev I."/>
            <person name="Garbelotto M."/>
            <person name="Martin F."/>
            <person name="Grigoriev I.V."/>
            <person name="Stenlid J."/>
        </authorList>
    </citation>
    <scope>NUCLEOTIDE SEQUENCE [LARGE SCALE GENOMIC DNA]</scope>
    <source>
        <strain evidence="2 3">TC 32-1</strain>
    </source>
</reference>
<dbReference type="InterPro" id="IPR024983">
    <property type="entry name" value="CHAT_dom"/>
</dbReference>
<dbReference type="Proteomes" id="UP000030671">
    <property type="component" value="Unassembled WGS sequence"/>
</dbReference>
<dbReference type="STRING" id="747525.W4K555"/>
<keyword evidence="3" id="KW-1185">Reference proteome</keyword>
<accession>W4K555</accession>
<protein>
    <recommendedName>
        <fullName evidence="1">CHAT domain-containing protein</fullName>
    </recommendedName>
</protein>
<evidence type="ECO:0000259" key="1">
    <source>
        <dbReference type="Pfam" id="PF12770"/>
    </source>
</evidence>
<gene>
    <name evidence="2" type="ORF">HETIRDRAFT_477720</name>
</gene>
<evidence type="ECO:0000313" key="2">
    <source>
        <dbReference type="EMBL" id="ETW80176.1"/>
    </source>
</evidence>